<accession>A0ABT7UTP1</accession>
<organism evidence="3 4">
    <name type="scientific">Allofournierella massiliensis</name>
    <dbReference type="NCBI Taxonomy" id="1650663"/>
    <lineage>
        <taxon>Bacteria</taxon>
        <taxon>Bacillati</taxon>
        <taxon>Bacillota</taxon>
        <taxon>Clostridia</taxon>
        <taxon>Eubacteriales</taxon>
        <taxon>Oscillospiraceae</taxon>
        <taxon>Allofournierella</taxon>
    </lineage>
</organism>
<dbReference type="CDD" id="cd02696">
    <property type="entry name" value="MurNAc-LAA"/>
    <property type="match status" value="1"/>
</dbReference>
<name>A0ABT7UTP1_9FIRM</name>
<evidence type="ECO:0000313" key="3">
    <source>
        <dbReference type="EMBL" id="MDM8201620.1"/>
    </source>
</evidence>
<evidence type="ECO:0000313" key="4">
    <source>
        <dbReference type="Proteomes" id="UP001529380"/>
    </source>
</evidence>
<dbReference type="InterPro" id="IPR002508">
    <property type="entry name" value="MurNAc-LAA_cat"/>
</dbReference>
<reference evidence="3 4" key="1">
    <citation type="submission" date="2023-06" db="EMBL/GenBank/DDBJ databases">
        <title>Identification and characterization of horizontal gene transfer across gut microbiota members of farm animals based on homology search.</title>
        <authorList>
            <person name="Schwarzerova J."/>
            <person name="Nykrynova M."/>
            <person name="Jureckova K."/>
            <person name="Cejkova D."/>
            <person name="Rychlik I."/>
        </authorList>
    </citation>
    <scope>NUCLEOTIDE SEQUENCE [LARGE SCALE GENOMIC DNA]</scope>
    <source>
        <strain evidence="3 4">ET340</strain>
    </source>
</reference>
<evidence type="ECO:0000256" key="1">
    <source>
        <dbReference type="ARBA" id="ARBA00022801"/>
    </source>
</evidence>
<dbReference type="Pfam" id="PF01520">
    <property type="entry name" value="Amidase_3"/>
    <property type="match status" value="1"/>
</dbReference>
<dbReference type="EC" id="3.5.1.28" evidence="3"/>
<sequence>MPTATLRRPRRRRRKRAPLLRLAAPILALVLLAGAFWIALARFSAQREDDPTKQARIVAIDAGHGGSDTGAIGVNGVRECDLTQATAQALWDLLEADPDITPVMCRSDWDEDLPAADRAKRVARSDATLSLSIHMNSDGGTGQASGFECFPAPPGNQYNKNSLRFADFIATEMSAAGASLRGDGGVRYAYYDENNQRIIRERSDTNPEGYPSFAMVNSTGCASVLAEQCFITNEADLEAFASPEGCQLAARCYYRAIRQYYGLSPEPEQSAF</sequence>
<evidence type="ECO:0000259" key="2">
    <source>
        <dbReference type="SMART" id="SM00646"/>
    </source>
</evidence>
<dbReference type="RefSeq" id="WP_289600131.1">
    <property type="nucleotide sequence ID" value="NZ_JAUDCL010000017.1"/>
</dbReference>
<dbReference type="SMART" id="SM00646">
    <property type="entry name" value="Ami_3"/>
    <property type="match status" value="1"/>
</dbReference>
<dbReference type="PANTHER" id="PTHR30404:SF0">
    <property type="entry name" value="N-ACETYLMURAMOYL-L-ALANINE AMIDASE AMIC"/>
    <property type="match status" value="1"/>
</dbReference>
<gene>
    <name evidence="3" type="ORF">QUW08_10020</name>
</gene>
<keyword evidence="1 3" id="KW-0378">Hydrolase</keyword>
<protein>
    <submittedName>
        <fullName evidence="3">N-acetylmuramoyl-L-alanine amidase</fullName>
        <ecNumber evidence="3">3.5.1.28</ecNumber>
    </submittedName>
</protein>
<dbReference type="EMBL" id="JAUDCL010000017">
    <property type="protein sequence ID" value="MDM8201620.1"/>
    <property type="molecule type" value="Genomic_DNA"/>
</dbReference>
<dbReference type="PANTHER" id="PTHR30404">
    <property type="entry name" value="N-ACETYLMURAMOYL-L-ALANINE AMIDASE"/>
    <property type="match status" value="1"/>
</dbReference>
<dbReference type="Proteomes" id="UP001529380">
    <property type="component" value="Unassembled WGS sequence"/>
</dbReference>
<dbReference type="GO" id="GO:0008745">
    <property type="term" value="F:N-acetylmuramoyl-L-alanine amidase activity"/>
    <property type="evidence" value="ECO:0007669"/>
    <property type="project" value="UniProtKB-EC"/>
</dbReference>
<comment type="caution">
    <text evidence="3">The sequence shown here is derived from an EMBL/GenBank/DDBJ whole genome shotgun (WGS) entry which is preliminary data.</text>
</comment>
<dbReference type="InterPro" id="IPR050695">
    <property type="entry name" value="N-acetylmuramoyl_amidase_3"/>
</dbReference>
<dbReference type="SUPFAM" id="SSF53187">
    <property type="entry name" value="Zn-dependent exopeptidases"/>
    <property type="match status" value="1"/>
</dbReference>
<keyword evidence="4" id="KW-1185">Reference proteome</keyword>
<feature type="domain" description="MurNAc-LAA" evidence="2">
    <location>
        <begin position="119"/>
        <end position="258"/>
    </location>
</feature>
<proteinExistence type="predicted"/>
<dbReference type="Gene3D" id="3.40.630.40">
    <property type="entry name" value="Zn-dependent exopeptidases"/>
    <property type="match status" value="1"/>
</dbReference>